<dbReference type="InterPro" id="IPR007554">
    <property type="entry name" value="Glycerophosphate_synth"/>
</dbReference>
<feature type="transmembrane region" description="Helical" evidence="1">
    <location>
        <begin position="43"/>
        <end position="62"/>
    </location>
</feature>
<gene>
    <name evidence="2" type="ORF">SAMN05216199_3582</name>
</gene>
<dbReference type="Gene3D" id="3.40.50.12580">
    <property type="match status" value="1"/>
</dbReference>
<keyword evidence="1" id="KW-0472">Membrane</keyword>
<keyword evidence="3" id="KW-1185">Reference proteome</keyword>
<dbReference type="RefSeq" id="WP_091761243.1">
    <property type="nucleotide sequence ID" value="NZ_FOHB01000007.1"/>
</dbReference>
<name>A0A1H9XAD0_9MICO</name>
<evidence type="ECO:0000313" key="2">
    <source>
        <dbReference type="EMBL" id="SES43168.1"/>
    </source>
</evidence>
<reference evidence="3" key="1">
    <citation type="submission" date="2016-10" db="EMBL/GenBank/DDBJ databases">
        <authorList>
            <person name="Varghese N."/>
            <person name="Submissions S."/>
        </authorList>
    </citation>
    <scope>NUCLEOTIDE SEQUENCE [LARGE SCALE GENOMIC DNA]</scope>
    <source>
        <strain evidence="3">CGMCC 1.6963</strain>
    </source>
</reference>
<dbReference type="OrthoDB" id="7806295at2"/>
<evidence type="ECO:0000256" key="1">
    <source>
        <dbReference type="SAM" id="Phobius"/>
    </source>
</evidence>
<dbReference type="InterPro" id="IPR043148">
    <property type="entry name" value="TagF_C"/>
</dbReference>
<dbReference type="GO" id="GO:0016020">
    <property type="term" value="C:membrane"/>
    <property type="evidence" value="ECO:0007669"/>
    <property type="project" value="InterPro"/>
</dbReference>
<dbReference type="Proteomes" id="UP000199019">
    <property type="component" value="Unassembled WGS sequence"/>
</dbReference>
<dbReference type="EMBL" id="FOHB01000007">
    <property type="protein sequence ID" value="SES43168.1"/>
    <property type="molecule type" value="Genomic_DNA"/>
</dbReference>
<evidence type="ECO:0000313" key="3">
    <source>
        <dbReference type="Proteomes" id="UP000199019"/>
    </source>
</evidence>
<protein>
    <submittedName>
        <fullName evidence="2">CDP-Glycerol:Poly(Glycerophosphate) glycerophosphotransferase</fullName>
    </submittedName>
</protein>
<keyword evidence="2" id="KW-0808">Transferase</keyword>
<organism evidence="2 3">
    <name type="scientific">Pedococcus cremeus</name>
    <dbReference type="NCBI Taxonomy" id="587636"/>
    <lineage>
        <taxon>Bacteria</taxon>
        <taxon>Bacillati</taxon>
        <taxon>Actinomycetota</taxon>
        <taxon>Actinomycetes</taxon>
        <taxon>Micrococcales</taxon>
        <taxon>Intrasporangiaceae</taxon>
        <taxon>Pedococcus</taxon>
    </lineage>
</organism>
<feature type="transmembrane region" description="Helical" evidence="1">
    <location>
        <begin position="105"/>
        <end position="125"/>
    </location>
</feature>
<accession>A0A1H9XAD0</accession>
<feature type="transmembrane region" description="Helical" evidence="1">
    <location>
        <begin position="83"/>
        <end position="99"/>
    </location>
</feature>
<dbReference type="SUPFAM" id="SSF53756">
    <property type="entry name" value="UDP-Glycosyltransferase/glycogen phosphorylase"/>
    <property type="match status" value="1"/>
</dbReference>
<dbReference type="STRING" id="587636.SAMN05216199_3582"/>
<keyword evidence="1" id="KW-0812">Transmembrane</keyword>
<dbReference type="Pfam" id="PF04464">
    <property type="entry name" value="Glyphos_transf"/>
    <property type="match status" value="1"/>
</dbReference>
<sequence length="603" mass="64014">MSAPAARLSRPSLTRYLPPVALLALGFGLEALAIPFSTGVPVAAAVLFGLGAVAGHVAEAWLVRRPVLFEALERFQVGHTVRTGLRGVLLLGLVAPWSASDRGLFVAVAVALAVIWVARLLQVALQADSEARRLLPVSWRNFEVPGVRRRPALAPALLRRAGHGNSAAGTVVAAGVVAHLAGGPGGLVVVAAVLAAVLAATLLALVVADALRARADTSAEEAVDLLAAALRELAPEVLFYYSRPEAIGYIANVWTPTLEAVGRNTVVLVREPHNAPLVETDRIPVVQVTRATDIERVVPESVRIALYPSNVAKNNHLLRLPGIVDVFVGHGDSDKGGSATVLTRIFDEAWVSGPAARDRYRVADVGVRDEQVREIGRPQLAEIQRVAAPLAQDNRGGSGTASWDYTVLYAPTREGFFAEWEYSSVLTQGAGILRTLMGMPGVRVLFKPHPGTGTDDPAFGEEVERLKAMVEQAGAPHEVVTGAEGLYSAFNRADLLVSDISSVITDFLASGKPYVVTSSSAEDPEQFRHTFPSAAGAYVLTGDGTDVAQCVEDARTVDTFAEQRARTAAYLLGDYQTDLVARFDRAVDEAVEAVRAQAAQRIA</sequence>
<dbReference type="AlphaFoldDB" id="A0A1H9XAD0"/>
<dbReference type="GO" id="GO:0047355">
    <property type="term" value="F:CDP-glycerol glycerophosphotransferase activity"/>
    <property type="evidence" value="ECO:0007669"/>
    <property type="project" value="InterPro"/>
</dbReference>
<proteinExistence type="predicted"/>
<keyword evidence="1" id="KW-1133">Transmembrane helix</keyword>
<feature type="transmembrane region" description="Helical" evidence="1">
    <location>
        <begin position="187"/>
        <end position="208"/>
    </location>
</feature>